<accession>A0A0G1XWU6</accession>
<dbReference type="AlphaFoldDB" id="A0A0G1XWU6"/>
<comment type="caution">
    <text evidence="1">The sequence shown here is derived from an EMBL/GenBank/DDBJ whole genome shotgun (WGS) entry which is preliminary data.</text>
</comment>
<gene>
    <name evidence="1" type="ORF">UY82_C0039G0005</name>
</gene>
<reference evidence="1 2" key="1">
    <citation type="journal article" date="2015" name="Nature">
        <title>rRNA introns, odd ribosomes, and small enigmatic genomes across a large radiation of phyla.</title>
        <authorList>
            <person name="Brown C.T."/>
            <person name="Hug L.A."/>
            <person name="Thomas B.C."/>
            <person name="Sharon I."/>
            <person name="Castelle C.J."/>
            <person name="Singh A."/>
            <person name="Wilkins M.J."/>
            <person name="Williams K.H."/>
            <person name="Banfield J.F."/>
        </authorList>
    </citation>
    <scope>NUCLEOTIDE SEQUENCE [LARGE SCALE GENOMIC DNA]</scope>
</reference>
<dbReference type="PROSITE" id="PS51257">
    <property type="entry name" value="PROKAR_LIPOPROTEIN"/>
    <property type="match status" value="1"/>
</dbReference>
<sequence>MSKLALGLLTLTLIGAGCQVPQLPRQTSAEERGANAEALNLSSGSELVIRGTVLGFGGGISEDLGSNVGRRMVTVEAYAPGSSADLSWTLRVRRETETSIQAREQYNEEVQGISDDAPEPPQREYEEVDVMGSLATNSLEVAKTIYLPAYWGEGDRGVIEDNSILWLSREKYDELVETRVSSLSVGLFDNVLRPLELADNISNALNRLKGEAEEVSRYKDLYKLEASPEFGSARVMVNGERQQVRTIQASNWFGAYSILANRDNPLILKVTLNPLSLGAISIISPLGILESFLGYEVVEIKHD</sequence>
<proteinExistence type="predicted"/>
<dbReference type="EMBL" id="LCRN01000039">
    <property type="protein sequence ID" value="KKW35405.1"/>
    <property type="molecule type" value="Genomic_DNA"/>
</dbReference>
<name>A0A0G1XWU6_9BACT</name>
<organism evidence="1 2">
    <name type="scientific">Candidatus Uhrbacteria bacterium GW2011_GWC2_53_7</name>
    <dbReference type="NCBI Taxonomy" id="1618986"/>
    <lineage>
        <taxon>Bacteria</taxon>
        <taxon>Candidatus Uhriibacteriota</taxon>
    </lineage>
</organism>
<evidence type="ECO:0000313" key="2">
    <source>
        <dbReference type="Proteomes" id="UP000033865"/>
    </source>
</evidence>
<dbReference type="Proteomes" id="UP000033865">
    <property type="component" value="Unassembled WGS sequence"/>
</dbReference>
<protein>
    <submittedName>
        <fullName evidence="1">Uncharacterized protein</fullName>
    </submittedName>
</protein>
<evidence type="ECO:0000313" key="1">
    <source>
        <dbReference type="EMBL" id="KKW35405.1"/>
    </source>
</evidence>